<accession>A0A0S4KX14</accession>
<sequence>MTALLMEPHGGENPLYLLLLIH</sequence>
<reference evidence="2" key="1">
    <citation type="submission" date="2015-09" db="EMBL/GenBank/DDBJ databases">
        <authorList>
            <person name="Daims H."/>
        </authorList>
    </citation>
    <scope>NUCLEOTIDE SEQUENCE [LARGE SCALE GENOMIC DNA]</scope>
</reference>
<keyword evidence="2" id="KW-1185">Reference proteome</keyword>
<dbReference type="EMBL" id="LN885086">
    <property type="protein sequence ID" value="CUQ67885.1"/>
    <property type="molecule type" value="Genomic_DNA"/>
</dbReference>
<dbReference type="KEGG" id="nio:NITINOP_2913"/>
<gene>
    <name evidence="1" type="ORF">NITINOP_2913</name>
</gene>
<evidence type="ECO:0000313" key="2">
    <source>
        <dbReference type="Proteomes" id="UP000066284"/>
    </source>
</evidence>
<dbReference type="AlphaFoldDB" id="A0A0S4KX14"/>
<organism evidence="1 2">
    <name type="scientific">Candidatus Nitrospira inopinata</name>
    <dbReference type="NCBI Taxonomy" id="1715989"/>
    <lineage>
        <taxon>Bacteria</taxon>
        <taxon>Pseudomonadati</taxon>
        <taxon>Nitrospirota</taxon>
        <taxon>Nitrospiria</taxon>
        <taxon>Nitrospirales</taxon>
        <taxon>Nitrospiraceae</taxon>
        <taxon>Nitrospira</taxon>
    </lineage>
</organism>
<name>A0A0S4KX14_9BACT</name>
<evidence type="ECO:0000313" key="1">
    <source>
        <dbReference type="EMBL" id="CUQ67885.1"/>
    </source>
</evidence>
<dbReference type="Proteomes" id="UP000066284">
    <property type="component" value="Chromosome 1"/>
</dbReference>
<protein>
    <submittedName>
        <fullName evidence="1">Uncharacterized protein</fullName>
    </submittedName>
</protein>
<proteinExistence type="predicted"/>
<dbReference type="STRING" id="1715989.NITINOP_2913"/>